<dbReference type="PANTHER" id="PTHR44411:SF1">
    <property type="entry name" value="THO COMPLEX SUBUNIT 6 HOMOLOG"/>
    <property type="match status" value="1"/>
</dbReference>
<evidence type="ECO:0000256" key="3">
    <source>
        <dbReference type="ARBA" id="ARBA00022737"/>
    </source>
</evidence>
<dbReference type="InterPro" id="IPR036322">
    <property type="entry name" value="WD40_repeat_dom_sf"/>
</dbReference>
<gene>
    <name evidence="4" type="primary">THOC6</name>
    <name evidence="4" type="ORF">TR92308</name>
</gene>
<dbReference type="GO" id="GO:0006406">
    <property type="term" value="P:mRNA export from nucleus"/>
    <property type="evidence" value="ECO:0007669"/>
    <property type="project" value="TreeGrafter"/>
</dbReference>
<reference evidence="4" key="1">
    <citation type="submission" date="2016-01" db="EMBL/GenBank/DDBJ databases">
        <title>Reference transcriptome for the parasite Schistocephalus solidus: insights into the molecular evolution of parasitism.</title>
        <authorList>
            <person name="Hebert F.O."/>
            <person name="Grambauer S."/>
            <person name="Barber I."/>
            <person name="Landry C.R."/>
            <person name="Aubin-Horth N."/>
        </authorList>
    </citation>
    <scope>NUCLEOTIDE SEQUENCE</scope>
</reference>
<dbReference type="SUPFAM" id="SSF50978">
    <property type="entry name" value="WD40 repeat-like"/>
    <property type="match status" value="1"/>
</dbReference>
<keyword evidence="2" id="KW-0853">WD repeat</keyword>
<comment type="similarity">
    <text evidence="1">Belongs to the WD repeat THOC6 family.</text>
</comment>
<dbReference type="GO" id="GO:0000346">
    <property type="term" value="C:transcription export complex"/>
    <property type="evidence" value="ECO:0007669"/>
    <property type="project" value="TreeGrafter"/>
</dbReference>
<sequence length="356" mass="38756">MQLESMFDRRIVAHMSVLSAASSPCGRYFAFGTNFGFIYVFLLEVSDEGFPDFTVSTTSKLPYPGGVYSLITSSNRLYAASVGYVANISWENLLAGKSDFNVIHLPISRRALDLPEVNSLAILESTNMLYAACGDGSVASLSLNASGRSTGCFKAHDNSVYALSKAGEHELLSCSEDGRACFWDVRATHANSYPCQKFVPSEQNELIRKSVGNWLTVASIQEDDLDWFILGGGPKMSLWNRRASHYTAVFEPARDSEFWFPHVCKFIGNQTEPKIVAGGTSSCLFTWDHTGATLAETNLGADPATRLLHVLTVTEVFSSDDTVNGCLVAGGLGPALHLVSRLGYSLKQLRFLNAIS</sequence>
<dbReference type="InterPro" id="IPR042626">
    <property type="entry name" value="THOC6"/>
</dbReference>
<accession>A0A0X3QGC7</accession>
<dbReference type="GO" id="GO:0000347">
    <property type="term" value="C:THO complex"/>
    <property type="evidence" value="ECO:0007669"/>
    <property type="project" value="TreeGrafter"/>
</dbReference>
<name>A0A0X3QGC7_SCHSO</name>
<dbReference type="Gene3D" id="2.130.10.10">
    <property type="entry name" value="YVTN repeat-like/Quinoprotein amine dehydrogenase"/>
    <property type="match status" value="1"/>
</dbReference>
<dbReference type="Pfam" id="PF00400">
    <property type="entry name" value="WD40"/>
    <property type="match status" value="1"/>
</dbReference>
<dbReference type="SMART" id="SM00320">
    <property type="entry name" value="WD40"/>
    <property type="match status" value="2"/>
</dbReference>
<dbReference type="InterPro" id="IPR015943">
    <property type="entry name" value="WD40/YVTN_repeat-like_dom_sf"/>
</dbReference>
<protein>
    <submittedName>
        <fullName evidence="4">THO complex subunit 6 homolog</fullName>
    </submittedName>
</protein>
<dbReference type="InterPro" id="IPR001680">
    <property type="entry name" value="WD40_rpt"/>
</dbReference>
<proteinExistence type="inferred from homology"/>
<evidence type="ECO:0000256" key="1">
    <source>
        <dbReference type="ARBA" id="ARBA00009728"/>
    </source>
</evidence>
<dbReference type="EMBL" id="GEEE01004419">
    <property type="protein sequence ID" value="JAP58806.1"/>
    <property type="molecule type" value="Transcribed_RNA"/>
</dbReference>
<dbReference type="AlphaFoldDB" id="A0A0X3QGC7"/>
<organism evidence="4">
    <name type="scientific">Schistocephalus solidus</name>
    <name type="common">Tapeworm</name>
    <dbReference type="NCBI Taxonomy" id="70667"/>
    <lineage>
        <taxon>Eukaryota</taxon>
        <taxon>Metazoa</taxon>
        <taxon>Spiralia</taxon>
        <taxon>Lophotrochozoa</taxon>
        <taxon>Platyhelminthes</taxon>
        <taxon>Cestoda</taxon>
        <taxon>Eucestoda</taxon>
        <taxon>Diphyllobothriidea</taxon>
        <taxon>Diphyllobothriidae</taxon>
        <taxon>Schistocephalus</taxon>
    </lineage>
</organism>
<keyword evidence="3" id="KW-0677">Repeat</keyword>
<evidence type="ECO:0000256" key="2">
    <source>
        <dbReference type="ARBA" id="ARBA00022574"/>
    </source>
</evidence>
<dbReference type="InterPro" id="IPR019775">
    <property type="entry name" value="WD40_repeat_CS"/>
</dbReference>
<dbReference type="PANTHER" id="PTHR44411">
    <property type="entry name" value="THO COMPLEX SUBUNIT 6 HOMOLOG"/>
    <property type="match status" value="1"/>
</dbReference>
<dbReference type="PROSITE" id="PS00678">
    <property type="entry name" value="WD_REPEATS_1"/>
    <property type="match status" value="1"/>
</dbReference>
<evidence type="ECO:0000313" key="4">
    <source>
        <dbReference type="EMBL" id="JAP58806.1"/>
    </source>
</evidence>